<dbReference type="OrthoDB" id="8639774at2759"/>
<dbReference type="Pfam" id="PF05824">
    <property type="entry name" value="Pro-MCH"/>
    <property type="match status" value="1"/>
</dbReference>
<protein>
    <recommendedName>
        <fullName evidence="4">Melanin-concentrating hormone</fullName>
    </recommendedName>
</protein>
<name>A0A9Q1DFT6_CONCO</name>
<dbReference type="AlphaFoldDB" id="A0A9Q1DFT6"/>
<comment type="caution">
    <text evidence="2">The sequence shown here is derived from an EMBL/GenBank/DDBJ whole genome shotgun (WGS) entry which is preliminary data.</text>
</comment>
<gene>
    <name evidence="2" type="ORF">COCON_G00115890</name>
</gene>
<dbReference type="InterPro" id="IPR005456">
    <property type="entry name" value="Prepro-melanin_conc_hormone"/>
</dbReference>
<feature type="chain" id="PRO_5040371921" description="Melanin-concentrating hormone" evidence="1">
    <location>
        <begin position="30"/>
        <end position="145"/>
    </location>
</feature>
<feature type="signal peptide" evidence="1">
    <location>
        <begin position="1"/>
        <end position="29"/>
    </location>
</feature>
<proteinExistence type="predicted"/>
<sequence>MARPTNSAYTVVFAMALFSRCYIMAASSAIPTGQQDEGWTEQDFNTAMGGETMPGNSIGALATIQNPTWDSGLFERKKVFIITNFGLQSSDLLQAQQFPHTQEAGATSDEQINIKLRRGADEQIPKKTDMHNCMLGRMYRPCWQQ</sequence>
<dbReference type="GO" id="GO:0030354">
    <property type="term" value="F:melanin-concentrating hormone activity"/>
    <property type="evidence" value="ECO:0007669"/>
    <property type="project" value="InterPro"/>
</dbReference>
<dbReference type="EMBL" id="JAFJMO010000008">
    <property type="protein sequence ID" value="KAJ8268982.1"/>
    <property type="molecule type" value="Genomic_DNA"/>
</dbReference>
<keyword evidence="3" id="KW-1185">Reference proteome</keyword>
<evidence type="ECO:0008006" key="4">
    <source>
        <dbReference type="Google" id="ProtNLM"/>
    </source>
</evidence>
<evidence type="ECO:0000256" key="1">
    <source>
        <dbReference type="SAM" id="SignalP"/>
    </source>
</evidence>
<keyword evidence="1" id="KW-0732">Signal</keyword>
<evidence type="ECO:0000313" key="2">
    <source>
        <dbReference type="EMBL" id="KAJ8268982.1"/>
    </source>
</evidence>
<dbReference type="Proteomes" id="UP001152803">
    <property type="component" value="Unassembled WGS sequence"/>
</dbReference>
<accession>A0A9Q1DFT6</accession>
<dbReference type="GO" id="GO:0007268">
    <property type="term" value="P:chemical synaptic transmission"/>
    <property type="evidence" value="ECO:0007669"/>
    <property type="project" value="InterPro"/>
</dbReference>
<organism evidence="2 3">
    <name type="scientific">Conger conger</name>
    <name type="common">Conger eel</name>
    <name type="synonym">Muraena conger</name>
    <dbReference type="NCBI Taxonomy" id="82655"/>
    <lineage>
        <taxon>Eukaryota</taxon>
        <taxon>Metazoa</taxon>
        <taxon>Chordata</taxon>
        <taxon>Craniata</taxon>
        <taxon>Vertebrata</taxon>
        <taxon>Euteleostomi</taxon>
        <taxon>Actinopterygii</taxon>
        <taxon>Neopterygii</taxon>
        <taxon>Teleostei</taxon>
        <taxon>Anguilliformes</taxon>
        <taxon>Congridae</taxon>
        <taxon>Conger</taxon>
    </lineage>
</organism>
<dbReference type="GO" id="GO:0045202">
    <property type="term" value="C:synapse"/>
    <property type="evidence" value="ECO:0007669"/>
    <property type="project" value="GOC"/>
</dbReference>
<evidence type="ECO:0000313" key="3">
    <source>
        <dbReference type="Proteomes" id="UP001152803"/>
    </source>
</evidence>
<dbReference type="PRINTS" id="PR01641">
    <property type="entry name" value="PROMCHFAMILY"/>
</dbReference>
<reference evidence="2" key="1">
    <citation type="journal article" date="2023" name="Science">
        <title>Genome structures resolve the early diversification of teleost fishes.</title>
        <authorList>
            <person name="Parey E."/>
            <person name="Louis A."/>
            <person name="Montfort J."/>
            <person name="Bouchez O."/>
            <person name="Roques C."/>
            <person name="Iampietro C."/>
            <person name="Lluch J."/>
            <person name="Castinel A."/>
            <person name="Donnadieu C."/>
            <person name="Desvignes T."/>
            <person name="Floi Bucao C."/>
            <person name="Jouanno E."/>
            <person name="Wen M."/>
            <person name="Mejri S."/>
            <person name="Dirks R."/>
            <person name="Jansen H."/>
            <person name="Henkel C."/>
            <person name="Chen W.J."/>
            <person name="Zahm M."/>
            <person name="Cabau C."/>
            <person name="Klopp C."/>
            <person name="Thompson A.W."/>
            <person name="Robinson-Rechavi M."/>
            <person name="Braasch I."/>
            <person name="Lecointre G."/>
            <person name="Bobe J."/>
            <person name="Postlethwait J.H."/>
            <person name="Berthelot C."/>
            <person name="Roest Crollius H."/>
            <person name="Guiguen Y."/>
        </authorList>
    </citation>
    <scope>NUCLEOTIDE SEQUENCE</scope>
    <source>
        <strain evidence="2">Concon-B</strain>
    </source>
</reference>